<sequence length="156" mass="18266">MVNQGPFGRDRRLGEVKLSKLLVFCHRFSVFFMKIMARGRGKSNNIPARNGGKSGVTPLKRVEKEQKVIVRQPKRIDYEPVASLSYLCRTTKLEMQRLLRYRRLTGKHYKYEFNILEGACHLSEVFGPDYNSGRPSFYLLLHFLKVEFTLLFPDFM</sequence>
<evidence type="ECO:0000313" key="1">
    <source>
        <dbReference type="EMBL" id="KAK5811083.1"/>
    </source>
</evidence>
<dbReference type="EMBL" id="JARKNE010000008">
    <property type="protein sequence ID" value="KAK5811083.1"/>
    <property type="molecule type" value="Genomic_DNA"/>
</dbReference>
<comment type="caution">
    <text evidence="1">The sequence shown here is derived from an EMBL/GenBank/DDBJ whole genome shotgun (WGS) entry which is preliminary data.</text>
</comment>
<evidence type="ECO:0000313" key="2">
    <source>
        <dbReference type="Proteomes" id="UP001358586"/>
    </source>
</evidence>
<accession>A0ABR0NXX4</accession>
<proteinExistence type="predicted"/>
<protein>
    <submittedName>
        <fullName evidence="1">Uncharacterized protein</fullName>
    </submittedName>
</protein>
<organism evidence="1 2">
    <name type="scientific">Gossypium arboreum</name>
    <name type="common">Tree cotton</name>
    <name type="synonym">Gossypium nanking</name>
    <dbReference type="NCBI Taxonomy" id="29729"/>
    <lineage>
        <taxon>Eukaryota</taxon>
        <taxon>Viridiplantae</taxon>
        <taxon>Streptophyta</taxon>
        <taxon>Embryophyta</taxon>
        <taxon>Tracheophyta</taxon>
        <taxon>Spermatophyta</taxon>
        <taxon>Magnoliopsida</taxon>
        <taxon>eudicotyledons</taxon>
        <taxon>Gunneridae</taxon>
        <taxon>Pentapetalae</taxon>
        <taxon>rosids</taxon>
        <taxon>malvids</taxon>
        <taxon>Malvales</taxon>
        <taxon>Malvaceae</taxon>
        <taxon>Malvoideae</taxon>
        <taxon>Gossypium</taxon>
    </lineage>
</organism>
<gene>
    <name evidence="1" type="ORF">PVK06_026402</name>
</gene>
<dbReference type="Proteomes" id="UP001358586">
    <property type="component" value="Chromosome 8"/>
</dbReference>
<reference evidence="1 2" key="1">
    <citation type="submission" date="2023-03" db="EMBL/GenBank/DDBJ databases">
        <title>WGS of Gossypium arboreum.</title>
        <authorList>
            <person name="Yu D."/>
        </authorList>
    </citation>
    <scope>NUCLEOTIDE SEQUENCE [LARGE SCALE GENOMIC DNA]</scope>
    <source>
        <tissue evidence="1">Leaf</tissue>
    </source>
</reference>
<name>A0ABR0NXX4_GOSAR</name>
<keyword evidence="2" id="KW-1185">Reference proteome</keyword>